<sequence length="755" mass="84998">MAETQPEAASTSALPKPSYYYPTDDDSEYIPVPANDNPDDEDYVCRGVPVFEPTMDEFVDFYDYVQKIDRYGMKAGIVKVIPPVEWLETLPEYNASNLDKIKIRQPIAQHMLGRSGLYKQTNVVKRNVMGIDQWASLAGCGHDVKLQFPTPTPHQPDDVLSDSSRFTRGRGSSSKLKDPPRRKRRRTTADNSQLLDEVKTEDASFAKDEPSDERMIDFASQTQPPTPSHPLNDNTAHSQSSLPSAELQSKLSTQSAQGEGSAAPQKPPPARVGSEISESTAKPSAKKRREELANEFYEGLNIHDVWLPDDAKHEDYDVKGCKQLEKQYWRTLGLGDNEISWYGADLSGSLFNDKTKSWNVANLPSYLTEILKEAGVGAQLPGVNTPYLYFGAWRATFAWHVEDMDLYSINYIHFGAPKFWYTIPQKQKWKFERLMAGLFPGESKQCPEWLRHKSYLASPHVLASQNIKPSVLVQKQNEFVITFPHGYHSGFNMGFNCAESVNFATEGWTKYGRKARACTCVGDSVKIDVDQLLERIEYRKREMEAEKKGVVMKMSLDEYLQSKRVKETADEQISHIKILDYLVPTFAPPHDQQIAWMKWGATQPIEVQHVIIQVPWMQECVKNTLKSTNEKKDQAQKQAQTKKQEEVAQEETNSQQQQQQTNPNINHSFAQSSDTSLMPSYNSSLPSYQAHQTHQGLPNHYNHISSLATSQQAQQHSTATQAQVAPAQAPSSAHPLAQSHLAASQTHSSHLPGGI</sequence>
<evidence type="ECO:0000259" key="2">
    <source>
        <dbReference type="PROSITE" id="PS51183"/>
    </source>
</evidence>
<reference evidence="4 5" key="1">
    <citation type="submission" date="2019-03" db="EMBL/GenBank/DDBJ databases">
        <title>Sequencing 23 genomes of Wallemia ichthyophaga.</title>
        <authorList>
            <person name="Gostincar C."/>
        </authorList>
    </citation>
    <scope>NUCLEOTIDE SEQUENCE [LARGE SCALE GENOMIC DNA]</scope>
    <source>
        <strain evidence="4 5">EXF-8621</strain>
    </source>
</reference>
<evidence type="ECO:0000256" key="1">
    <source>
        <dbReference type="SAM" id="MobiDB-lite"/>
    </source>
</evidence>
<dbReference type="GO" id="GO:0032454">
    <property type="term" value="F:histone H3K9 demethylase activity"/>
    <property type="evidence" value="ECO:0007669"/>
    <property type="project" value="TreeGrafter"/>
</dbReference>
<evidence type="ECO:0000313" key="5">
    <source>
        <dbReference type="Proteomes" id="UP000306954"/>
    </source>
</evidence>
<dbReference type="Pfam" id="PF02375">
    <property type="entry name" value="JmjN"/>
    <property type="match status" value="1"/>
</dbReference>
<feature type="domain" description="JmjN" evidence="2">
    <location>
        <begin position="48"/>
        <end position="89"/>
    </location>
</feature>
<accession>A0A4T0G879</accession>
<dbReference type="InterPro" id="IPR003347">
    <property type="entry name" value="JmjC_dom"/>
</dbReference>
<dbReference type="GO" id="GO:0051864">
    <property type="term" value="F:histone H3K36 demethylase activity"/>
    <property type="evidence" value="ECO:0007669"/>
    <property type="project" value="TreeGrafter"/>
</dbReference>
<organism evidence="4 5">
    <name type="scientific">Wallemia ichthyophaga</name>
    <dbReference type="NCBI Taxonomy" id="245174"/>
    <lineage>
        <taxon>Eukaryota</taxon>
        <taxon>Fungi</taxon>
        <taxon>Dikarya</taxon>
        <taxon>Basidiomycota</taxon>
        <taxon>Wallemiomycotina</taxon>
        <taxon>Wallemiomycetes</taxon>
        <taxon>Wallemiales</taxon>
        <taxon>Wallemiaceae</taxon>
        <taxon>Wallemia</taxon>
    </lineage>
</organism>
<name>A0A4T0G879_WALIC</name>
<dbReference type="Pfam" id="PF02373">
    <property type="entry name" value="JmjC"/>
    <property type="match status" value="1"/>
</dbReference>
<dbReference type="EMBL" id="SPOF01000028">
    <property type="protein sequence ID" value="TIB10768.1"/>
    <property type="molecule type" value="Genomic_DNA"/>
</dbReference>
<dbReference type="SMART" id="SM00545">
    <property type="entry name" value="JmjN"/>
    <property type="match status" value="1"/>
</dbReference>
<dbReference type="PANTHER" id="PTHR10694">
    <property type="entry name" value="LYSINE-SPECIFIC DEMETHYLASE"/>
    <property type="match status" value="1"/>
</dbReference>
<dbReference type="GO" id="GO:0000785">
    <property type="term" value="C:chromatin"/>
    <property type="evidence" value="ECO:0007669"/>
    <property type="project" value="TreeGrafter"/>
</dbReference>
<feature type="domain" description="JmjC" evidence="3">
    <location>
        <begin position="352"/>
        <end position="520"/>
    </location>
</feature>
<feature type="region of interest" description="Disordered" evidence="1">
    <location>
        <begin position="1"/>
        <end position="28"/>
    </location>
</feature>
<comment type="caution">
    <text evidence="4">The sequence shown here is derived from an EMBL/GenBank/DDBJ whole genome shotgun (WGS) entry which is preliminary data.</text>
</comment>
<feature type="compositionally biased region" description="Low complexity" evidence="1">
    <location>
        <begin position="705"/>
        <end position="740"/>
    </location>
</feature>
<feature type="compositionally biased region" description="Polar residues" evidence="1">
    <location>
        <begin position="219"/>
        <end position="258"/>
    </location>
</feature>
<dbReference type="GO" id="GO:0010468">
    <property type="term" value="P:regulation of gene expression"/>
    <property type="evidence" value="ECO:0007669"/>
    <property type="project" value="TreeGrafter"/>
</dbReference>
<dbReference type="SMART" id="SM00558">
    <property type="entry name" value="JmjC"/>
    <property type="match status" value="1"/>
</dbReference>
<dbReference type="AlphaFoldDB" id="A0A4T0G879"/>
<feature type="compositionally biased region" description="Low complexity" evidence="1">
    <location>
        <begin position="161"/>
        <end position="174"/>
    </location>
</feature>
<dbReference type="InterPro" id="IPR003349">
    <property type="entry name" value="JmjN"/>
</dbReference>
<feature type="compositionally biased region" description="Basic and acidic residues" evidence="1">
    <location>
        <begin position="196"/>
        <end position="216"/>
    </location>
</feature>
<dbReference type="GO" id="GO:0005634">
    <property type="term" value="C:nucleus"/>
    <property type="evidence" value="ECO:0007669"/>
    <property type="project" value="TreeGrafter"/>
</dbReference>
<dbReference type="PROSITE" id="PS51183">
    <property type="entry name" value="JMJN"/>
    <property type="match status" value="1"/>
</dbReference>
<evidence type="ECO:0000259" key="3">
    <source>
        <dbReference type="PROSITE" id="PS51184"/>
    </source>
</evidence>
<protein>
    <submittedName>
        <fullName evidence="4">Uncharacterized protein</fullName>
    </submittedName>
</protein>
<dbReference type="PROSITE" id="PS51184">
    <property type="entry name" value="JMJC"/>
    <property type="match status" value="1"/>
</dbReference>
<dbReference type="PANTHER" id="PTHR10694:SF7">
    <property type="entry name" value="[HISTONE H3]-TRIMETHYL-L-LYSINE(9) DEMETHYLASE"/>
    <property type="match status" value="1"/>
</dbReference>
<dbReference type="SUPFAM" id="SSF51197">
    <property type="entry name" value="Clavaminate synthase-like"/>
    <property type="match status" value="1"/>
</dbReference>
<dbReference type="Proteomes" id="UP000306954">
    <property type="component" value="Unassembled WGS sequence"/>
</dbReference>
<feature type="compositionally biased region" description="Polar residues" evidence="1">
    <location>
        <begin position="661"/>
        <end position="696"/>
    </location>
</feature>
<feature type="region of interest" description="Disordered" evidence="1">
    <location>
        <begin position="147"/>
        <end position="289"/>
    </location>
</feature>
<dbReference type="Gene3D" id="2.60.120.650">
    <property type="entry name" value="Cupin"/>
    <property type="match status" value="2"/>
</dbReference>
<feature type="region of interest" description="Disordered" evidence="1">
    <location>
        <begin position="628"/>
        <end position="755"/>
    </location>
</feature>
<proteinExistence type="predicted"/>
<gene>
    <name evidence="4" type="ORF">E3P90_02705</name>
</gene>
<evidence type="ECO:0000313" key="4">
    <source>
        <dbReference type="EMBL" id="TIB10768.1"/>
    </source>
</evidence>